<gene>
    <name evidence="1" type="ORF">GMARGA_LOCUS39377</name>
</gene>
<evidence type="ECO:0000313" key="1">
    <source>
        <dbReference type="EMBL" id="CAG8848814.1"/>
    </source>
</evidence>
<feature type="non-terminal residue" evidence="1">
    <location>
        <position position="1"/>
    </location>
</feature>
<keyword evidence="2" id="KW-1185">Reference proteome</keyword>
<reference evidence="1 2" key="1">
    <citation type="submission" date="2021-06" db="EMBL/GenBank/DDBJ databases">
        <authorList>
            <person name="Kallberg Y."/>
            <person name="Tangrot J."/>
            <person name="Rosling A."/>
        </authorList>
    </citation>
    <scope>NUCLEOTIDE SEQUENCE [LARGE SCALE GENOMIC DNA]</scope>
    <source>
        <strain evidence="1 2">120-4 pot B 10/14</strain>
    </source>
</reference>
<accession>A0ABN7X7U9</accession>
<proteinExistence type="predicted"/>
<name>A0ABN7X7U9_GIGMA</name>
<evidence type="ECO:0000313" key="2">
    <source>
        <dbReference type="Proteomes" id="UP000789901"/>
    </source>
</evidence>
<sequence>SEKKPGWFTKLEELCIANKNTRELREVFKQEDENNLVIRPELKMISSDRHKHEVIVIKNTKDTIQIEKIKILKNRNKTLLIKHWKEKNINLMKTN</sequence>
<comment type="caution">
    <text evidence="1">The sequence shown here is derived from an EMBL/GenBank/DDBJ whole genome shotgun (WGS) entry which is preliminary data.</text>
</comment>
<organism evidence="1 2">
    <name type="scientific">Gigaspora margarita</name>
    <dbReference type="NCBI Taxonomy" id="4874"/>
    <lineage>
        <taxon>Eukaryota</taxon>
        <taxon>Fungi</taxon>
        <taxon>Fungi incertae sedis</taxon>
        <taxon>Mucoromycota</taxon>
        <taxon>Glomeromycotina</taxon>
        <taxon>Glomeromycetes</taxon>
        <taxon>Diversisporales</taxon>
        <taxon>Gigasporaceae</taxon>
        <taxon>Gigaspora</taxon>
    </lineage>
</organism>
<dbReference type="EMBL" id="CAJVQB010093572">
    <property type="protein sequence ID" value="CAG8848814.1"/>
    <property type="molecule type" value="Genomic_DNA"/>
</dbReference>
<protein>
    <submittedName>
        <fullName evidence="1">15745_t:CDS:1</fullName>
    </submittedName>
</protein>
<dbReference type="Proteomes" id="UP000789901">
    <property type="component" value="Unassembled WGS sequence"/>
</dbReference>